<dbReference type="SUPFAM" id="SSF48403">
    <property type="entry name" value="Ankyrin repeat"/>
    <property type="match status" value="1"/>
</dbReference>
<evidence type="ECO:0000256" key="1">
    <source>
        <dbReference type="ARBA" id="ARBA00020998"/>
    </source>
</evidence>
<gene>
    <name evidence="2" type="ORF">RHS04_05038</name>
</gene>
<name>A0A8H7LML5_9AGAM</name>
<proteinExistence type="predicted"/>
<evidence type="ECO:0000313" key="3">
    <source>
        <dbReference type="Proteomes" id="UP000650582"/>
    </source>
</evidence>
<organism evidence="2 3">
    <name type="scientific">Rhizoctonia solani</name>
    <dbReference type="NCBI Taxonomy" id="456999"/>
    <lineage>
        <taxon>Eukaryota</taxon>
        <taxon>Fungi</taxon>
        <taxon>Dikarya</taxon>
        <taxon>Basidiomycota</taxon>
        <taxon>Agaricomycotina</taxon>
        <taxon>Agaricomycetes</taxon>
        <taxon>Cantharellales</taxon>
        <taxon>Ceratobasidiaceae</taxon>
        <taxon>Rhizoctonia</taxon>
    </lineage>
</organism>
<dbReference type="SUPFAM" id="SSF102705">
    <property type="entry name" value="NIF3 (NGG1p interacting factor 3)-like"/>
    <property type="match status" value="1"/>
</dbReference>
<dbReference type="InterPro" id="IPR036069">
    <property type="entry name" value="DUF34/NIF3_sf"/>
</dbReference>
<dbReference type="InterPro" id="IPR002110">
    <property type="entry name" value="Ankyrin_rpt"/>
</dbReference>
<dbReference type="InterPro" id="IPR015867">
    <property type="entry name" value="N-reg_PII/ATP_PRibTrfase_C"/>
</dbReference>
<evidence type="ECO:0000313" key="2">
    <source>
        <dbReference type="EMBL" id="KAF8678684.1"/>
    </source>
</evidence>
<comment type="caution">
    <text evidence="2">The sequence shown here is derived from an EMBL/GenBank/DDBJ whole genome shotgun (WGS) entry which is preliminary data.</text>
</comment>
<dbReference type="SMART" id="SM00248">
    <property type="entry name" value="ANK"/>
    <property type="match status" value="2"/>
</dbReference>
<accession>A0A8H7LML5</accession>
<dbReference type="PANTHER" id="PTHR41774">
    <property type="match status" value="1"/>
</dbReference>
<protein>
    <recommendedName>
        <fullName evidence="1">ATP phosphoribosyltransferase</fullName>
    </recommendedName>
</protein>
<reference evidence="2" key="1">
    <citation type="submission" date="2020-09" db="EMBL/GenBank/DDBJ databases">
        <title>Comparative genome analyses of four rice-infecting Rhizoctonia solani isolates reveal extensive enrichment of homogalacturonan modification genes.</title>
        <authorList>
            <person name="Lee D.-Y."/>
            <person name="Jeon J."/>
            <person name="Kim K.-T."/>
            <person name="Cheong K."/>
            <person name="Song H."/>
            <person name="Choi G."/>
            <person name="Ko J."/>
            <person name="Opiyo S.O."/>
            <person name="Zuo S."/>
            <person name="Madhav S."/>
            <person name="Lee Y.-H."/>
            <person name="Wang G.-L."/>
        </authorList>
    </citation>
    <scope>NUCLEOTIDE SEQUENCE</scope>
    <source>
        <strain evidence="2">AG1-IA YN-7</strain>
    </source>
</reference>
<dbReference type="EMBL" id="JACYCC010000038">
    <property type="protein sequence ID" value="KAF8678684.1"/>
    <property type="molecule type" value="Genomic_DNA"/>
</dbReference>
<dbReference type="Gene3D" id="3.30.70.120">
    <property type="match status" value="1"/>
</dbReference>
<dbReference type="Pfam" id="PF12796">
    <property type="entry name" value="Ank_2"/>
    <property type="match status" value="1"/>
</dbReference>
<dbReference type="Proteomes" id="UP000650582">
    <property type="component" value="Unassembled WGS sequence"/>
</dbReference>
<dbReference type="Gene3D" id="1.25.40.20">
    <property type="entry name" value="Ankyrin repeat-containing domain"/>
    <property type="match status" value="1"/>
</dbReference>
<sequence>MTGPTNEDYDDLILSCRYGDIDDVRLFVDKFGVEATASARDENGNTVLHMVSANGHDDILTYLLPLLPSSLLSQPNNSKSTPLHWAATNKHLSIVQKLAGAQPSLIDIKNGAGRTPLGEAELVEWDEGAQWMVGAMEINEDDIKEASTTTNIMSRYKLVFFTPVGQTQRVLSALFKSVPKELGTVGQIGLYQECAFVSQGTGQFRPMAGANPSMGDIGQAELVQEEKAEVVVSGGPDTVKHVIQELRKASPHSTPNPTRDTV</sequence>
<dbReference type="PANTHER" id="PTHR41774:SF1">
    <property type="entry name" value="NGG1P INTERACTING FACTOR NIF3"/>
    <property type="match status" value="1"/>
</dbReference>
<dbReference type="InterPro" id="IPR036770">
    <property type="entry name" value="Ankyrin_rpt-contain_sf"/>
</dbReference>
<dbReference type="AlphaFoldDB" id="A0A8H7LML5"/>